<gene>
    <name evidence="1" type="ORF">DFP98_110133</name>
</gene>
<organism evidence="1 2">
    <name type="scientific">Cohnella phaseoli</name>
    <dbReference type="NCBI Taxonomy" id="456490"/>
    <lineage>
        <taxon>Bacteria</taxon>
        <taxon>Bacillati</taxon>
        <taxon>Bacillota</taxon>
        <taxon>Bacilli</taxon>
        <taxon>Bacillales</taxon>
        <taxon>Paenibacillaceae</taxon>
        <taxon>Cohnella</taxon>
    </lineage>
</organism>
<keyword evidence="2" id="KW-1185">Reference proteome</keyword>
<dbReference type="InterPro" id="IPR011659">
    <property type="entry name" value="WD40"/>
</dbReference>
<dbReference type="OrthoDB" id="8432779at2"/>
<dbReference type="Gene3D" id="2.130.10.10">
    <property type="entry name" value="YVTN repeat-like/Quinoprotein amine dehydrogenase"/>
    <property type="match status" value="1"/>
</dbReference>
<dbReference type="Pfam" id="PF07676">
    <property type="entry name" value="PD40"/>
    <property type="match status" value="1"/>
</dbReference>
<reference evidence="1 2" key="1">
    <citation type="submission" date="2018-07" db="EMBL/GenBank/DDBJ databases">
        <title>Genomic Encyclopedia of Type Strains, Phase III (KMG-III): the genomes of soil and plant-associated and newly described type strains.</title>
        <authorList>
            <person name="Whitman W."/>
        </authorList>
    </citation>
    <scope>NUCLEOTIDE SEQUENCE [LARGE SCALE GENOMIC DNA]</scope>
    <source>
        <strain evidence="1 2">CECT 7287</strain>
    </source>
</reference>
<proteinExistence type="predicted"/>
<name>A0A3D9JS74_9BACL</name>
<evidence type="ECO:0000313" key="2">
    <source>
        <dbReference type="Proteomes" id="UP000256977"/>
    </source>
</evidence>
<evidence type="ECO:0000313" key="1">
    <source>
        <dbReference type="EMBL" id="RED76912.1"/>
    </source>
</evidence>
<comment type="caution">
    <text evidence="1">The sequence shown here is derived from an EMBL/GenBank/DDBJ whole genome shotgun (WGS) entry which is preliminary data.</text>
</comment>
<protein>
    <submittedName>
        <fullName evidence="1">WD40 repeat protein</fullName>
    </submittedName>
</protein>
<accession>A0A3D9JS74</accession>
<dbReference type="EMBL" id="QRDZ01000010">
    <property type="protein sequence ID" value="RED76912.1"/>
    <property type="molecule type" value="Genomic_DNA"/>
</dbReference>
<dbReference type="Proteomes" id="UP000256977">
    <property type="component" value="Unassembled WGS sequence"/>
</dbReference>
<dbReference type="SUPFAM" id="SSF82171">
    <property type="entry name" value="DPP6 N-terminal domain-like"/>
    <property type="match status" value="1"/>
</dbReference>
<dbReference type="InterPro" id="IPR015943">
    <property type="entry name" value="WD40/YVTN_repeat-like_dom_sf"/>
</dbReference>
<sequence length="368" mass="41296">MLEIRAVTDLETGLVYTGFGRKGSNTVHSYFTVMSWRADSRFILIGADVDPATMAGKIMEIDSATGSARVIQEDMLCYNGLVSANDVFCYSTGAELMALDLRTGVRQLIAKQPKGCPFLEPLSITNEGKRLGVYWEEAGRYAIGTVDTATGEVQTVICPDFAKPYTIANHAMINPVYPEQLFYAHEGNTEHIVDRIWSVATETGEACNLYEQRRLPGGENGEYVGHEMWSYDGEWLYFVKYSHSPTAPVGICRVSRDGRSVEFINGEHRYWHACPSPDGRYVVADTLLDEGEGSEIVLVDLATRKSRLLCRVNRWNRHPGHPHPSFSPDSRKIVFTFADEHRDLRVGIMELAPSCREEQHAYDPGCRR</sequence>
<dbReference type="RefSeq" id="WP_116061379.1">
    <property type="nucleotide sequence ID" value="NZ_QRDZ01000010.1"/>
</dbReference>
<dbReference type="AlphaFoldDB" id="A0A3D9JS74"/>